<evidence type="ECO:0000313" key="1">
    <source>
        <dbReference type="EMBL" id="VEG50126.1"/>
    </source>
</evidence>
<dbReference type="PANTHER" id="PTHR48228">
    <property type="entry name" value="SUCCINYL-COA--D-CITRAMALATE COA-TRANSFERASE"/>
    <property type="match status" value="1"/>
</dbReference>
<dbReference type="Proteomes" id="UP000282551">
    <property type="component" value="Chromosome"/>
</dbReference>
<gene>
    <name evidence="1" type="primary">frc_10</name>
    <name evidence="1" type="ORF">NCTC10485_04443</name>
</gene>
<dbReference type="EC" id="2.8.3.16" evidence="1"/>
<dbReference type="EMBL" id="LR134355">
    <property type="protein sequence ID" value="VEG50126.1"/>
    <property type="molecule type" value="Genomic_DNA"/>
</dbReference>
<name>A0A448ICE7_MYCCI</name>
<dbReference type="RefSeq" id="WP_126335701.1">
    <property type="nucleotide sequence ID" value="NZ_AP022604.1"/>
</dbReference>
<dbReference type="AlphaFoldDB" id="A0A448ICE7"/>
<dbReference type="InterPro" id="IPR050509">
    <property type="entry name" value="CoA-transferase_III"/>
</dbReference>
<dbReference type="GO" id="GO:0033608">
    <property type="term" value="F:formyl-CoA transferase activity"/>
    <property type="evidence" value="ECO:0007669"/>
    <property type="project" value="UniProtKB-EC"/>
</dbReference>
<dbReference type="PANTHER" id="PTHR48228:SF5">
    <property type="entry name" value="ALPHA-METHYLACYL-COA RACEMASE"/>
    <property type="match status" value="1"/>
</dbReference>
<proteinExistence type="predicted"/>
<reference evidence="1 2" key="1">
    <citation type="submission" date="2018-12" db="EMBL/GenBank/DDBJ databases">
        <authorList>
            <consortium name="Pathogen Informatics"/>
        </authorList>
    </citation>
    <scope>NUCLEOTIDE SEQUENCE [LARGE SCALE GENOMIC DNA]</scope>
    <source>
        <strain evidence="1 2">NCTC10485</strain>
    </source>
</reference>
<evidence type="ECO:0000313" key="2">
    <source>
        <dbReference type="Proteomes" id="UP000282551"/>
    </source>
</evidence>
<organism evidence="1 2">
    <name type="scientific">Mycolicibacterium chitae</name>
    <name type="common">Mycobacterium chitae</name>
    <dbReference type="NCBI Taxonomy" id="1792"/>
    <lineage>
        <taxon>Bacteria</taxon>
        <taxon>Bacillati</taxon>
        <taxon>Actinomycetota</taxon>
        <taxon>Actinomycetes</taxon>
        <taxon>Mycobacteriales</taxon>
        <taxon>Mycobacteriaceae</taxon>
        <taxon>Mycolicibacterium</taxon>
    </lineage>
</organism>
<dbReference type="SUPFAM" id="SSF89796">
    <property type="entry name" value="CoA-transferase family III (CaiB/BaiF)"/>
    <property type="match status" value="1"/>
</dbReference>
<sequence>MGALVLDDAVLPRARRRVADAEELLTGRAALLGLASRGRISAGGATRLFPTIDGWCALTLSRDDDLACVPALVEADDTAGWPDIERWAAARTAEQVRDRATLLDLPLAILAEAAPREPRTQRIGPPGAPRDPAGLLVVDLTSMWAGPLCAQLLARAGAVVVKVESPRRPDGTRAGDPRFFDWMNAGKLSYAAEFDRDRAAVAALLRAADVVLESARPTALGGRGLGPHDLPARPGRVWVRITGHGTDGQHAGRVAFGDDAAVAGGLVGHDGDGPVFLGDALADPLTGIEAYGAVTDALGRGGGELVEVAMAQLAAGYRPTRPRQSAVTPRPPRIVGTAAALGADNTAVDDMVAEKLGTPC</sequence>
<dbReference type="Pfam" id="PF02515">
    <property type="entry name" value="CoA_transf_3"/>
    <property type="match status" value="1"/>
</dbReference>
<dbReference type="Gene3D" id="3.40.50.10540">
    <property type="entry name" value="Crotonobetainyl-coa:carnitine coa-transferase, domain 1"/>
    <property type="match status" value="1"/>
</dbReference>
<accession>A0A448ICE7</accession>
<protein>
    <submittedName>
        <fullName evidence="1">Putative acyl-CoA transferase/carnitine dehydratase</fullName>
        <ecNumber evidence="1">2.8.3.16</ecNumber>
    </submittedName>
</protein>
<keyword evidence="1" id="KW-0808">Transferase</keyword>
<dbReference type="InterPro" id="IPR023606">
    <property type="entry name" value="CoA-Trfase_III_dom_1_sf"/>
</dbReference>
<dbReference type="InterPro" id="IPR003673">
    <property type="entry name" value="CoA-Trfase_fam_III"/>
</dbReference>
<dbReference type="OrthoDB" id="4909260at2"/>
<keyword evidence="2" id="KW-1185">Reference proteome</keyword>